<organism evidence="1 2">
    <name type="scientific">Rhodocollybia butyracea</name>
    <dbReference type="NCBI Taxonomy" id="206335"/>
    <lineage>
        <taxon>Eukaryota</taxon>
        <taxon>Fungi</taxon>
        <taxon>Dikarya</taxon>
        <taxon>Basidiomycota</taxon>
        <taxon>Agaricomycotina</taxon>
        <taxon>Agaricomycetes</taxon>
        <taxon>Agaricomycetidae</taxon>
        <taxon>Agaricales</taxon>
        <taxon>Marasmiineae</taxon>
        <taxon>Omphalotaceae</taxon>
        <taxon>Rhodocollybia</taxon>
    </lineage>
</organism>
<dbReference type="Gene3D" id="2.40.70.10">
    <property type="entry name" value="Acid Proteases"/>
    <property type="match status" value="1"/>
</dbReference>
<comment type="caution">
    <text evidence="1">The sequence shown here is derived from an EMBL/GenBank/DDBJ whole genome shotgun (WGS) entry which is preliminary data.</text>
</comment>
<evidence type="ECO:0000313" key="1">
    <source>
        <dbReference type="EMBL" id="KAF9060303.1"/>
    </source>
</evidence>
<keyword evidence="2" id="KW-1185">Reference proteome</keyword>
<sequence length="344" mass="38806">MATIIPLPSCNERKAPKWDSQNEEQLPTFFEEYETVAVDAGIVDDDERMKMEVLRYVDALTMRFWRTLDTFAGNDKTWDEFKSEILSNYPGAKKLPEATTEDLKKIVRKYAKEGISNTQLLAQYHREFATTAKSLADHKILSAVQTSGYYVQAFPEAFRTRLDTRLQIVHSEKEKGDAYSMTELRTAIDFLLSDASTLSLSIRSLNALIGDRSVHCVVDSGCSIVAMSDTACNVLGLTFDPGKIIPLQSANGVTDFTLGIAKDVPFRFGEVQVFLQVHVVPSPAYDVLIGRPFEVLTQAVIRNFLSGDQHYTITDPNSFKTVTIPTVPRELPRFRKGDEREWRM</sequence>
<dbReference type="Pfam" id="PF13975">
    <property type="entry name" value="gag-asp_proteas"/>
    <property type="match status" value="1"/>
</dbReference>
<dbReference type="AlphaFoldDB" id="A0A9P5U0A0"/>
<dbReference type="InterPro" id="IPR021109">
    <property type="entry name" value="Peptidase_aspartic_dom_sf"/>
</dbReference>
<dbReference type="CDD" id="cd00303">
    <property type="entry name" value="retropepsin_like"/>
    <property type="match status" value="1"/>
</dbReference>
<gene>
    <name evidence="1" type="ORF">BDP27DRAFT_1237023</name>
</gene>
<protein>
    <recommendedName>
        <fullName evidence="3">Peptidase A2 domain-containing protein</fullName>
    </recommendedName>
</protein>
<accession>A0A9P5U0A0</accession>
<dbReference type="Proteomes" id="UP000772434">
    <property type="component" value="Unassembled WGS sequence"/>
</dbReference>
<evidence type="ECO:0000313" key="2">
    <source>
        <dbReference type="Proteomes" id="UP000772434"/>
    </source>
</evidence>
<dbReference type="OrthoDB" id="5596707at2759"/>
<dbReference type="SUPFAM" id="SSF50630">
    <property type="entry name" value="Acid proteases"/>
    <property type="match status" value="1"/>
</dbReference>
<reference evidence="1" key="1">
    <citation type="submission" date="2020-11" db="EMBL/GenBank/DDBJ databases">
        <authorList>
            <consortium name="DOE Joint Genome Institute"/>
            <person name="Ahrendt S."/>
            <person name="Riley R."/>
            <person name="Andreopoulos W."/>
            <person name="Labutti K."/>
            <person name="Pangilinan J."/>
            <person name="Ruiz-Duenas F.J."/>
            <person name="Barrasa J.M."/>
            <person name="Sanchez-Garcia M."/>
            <person name="Camarero S."/>
            <person name="Miyauchi S."/>
            <person name="Serrano A."/>
            <person name="Linde D."/>
            <person name="Babiker R."/>
            <person name="Drula E."/>
            <person name="Ayuso-Fernandez I."/>
            <person name="Pacheco R."/>
            <person name="Padilla G."/>
            <person name="Ferreira P."/>
            <person name="Barriuso J."/>
            <person name="Kellner H."/>
            <person name="Castanera R."/>
            <person name="Alfaro M."/>
            <person name="Ramirez L."/>
            <person name="Pisabarro A.G."/>
            <person name="Kuo A."/>
            <person name="Tritt A."/>
            <person name="Lipzen A."/>
            <person name="He G."/>
            <person name="Yan M."/>
            <person name="Ng V."/>
            <person name="Cullen D."/>
            <person name="Martin F."/>
            <person name="Rosso M.-N."/>
            <person name="Henrissat B."/>
            <person name="Hibbett D."/>
            <person name="Martinez A.T."/>
            <person name="Grigoriev I.V."/>
        </authorList>
    </citation>
    <scope>NUCLEOTIDE SEQUENCE</scope>
    <source>
        <strain evidence="1">AH 40177</strain>
    </source>
</reference>
<name>A0A9P5U0A0_9AGAR</name>
<proteinExistence type="predicted"/>
<evidence type="ECO:0008006" key="3">
    <source>
        <dbReference type="Google" id="ProtNLM"/>
    </source>
</evidence>
<dbReference type="EMBL" id="JADNRY010000250">
    <property type="protein sequence ID" value="KAF9060303.1"/>
    <property type="molecule type" value="Genomic_DNA"/>
</dbReference>